<reference evidence="3" key="1">
    <citation type="journal article" date="2014" name="Int. J. Syst. Evol. Microbiol.">
        <title>Complete genome sequence of Corynebacterium casei LMG S-19264T (=DSM 44701T), isolated from a smear-ripened cheese.</title>
        <authorList>
            <consortium name="US DOE Joint Genome Institute (JGI-PGF)"/>
            <person name="Walter F."/>
            <person name="Albersmeier A."/>
            <person name="Kalinowski J."/>
            <person name="Ruckert C."/>
        </authorList>
    </citation>
    <scope>NUCLEOTIDE SEQUENCE</scope>
    <source>
        <strain evidence="3">VKM B-1513</strain>
    </source>
</reference>
<dbReference type="GO" id="GO:0000156">
    <property type="term" value="F:phosphorelay response regulator activity"/>
    <property type="evidence" value="ECO:0007669"/>
    <property type="project" value="InterPro"/>
</dbReference>
<feature type="transmembrane region" description="Helical" evidence="1">
    <location>
        <begin position="47"/>
        <end position="69"/>
    </location>
</feature>
<comment type="caution">
    <text evidence="3">The sequence shown here is derived from an EMBL/GenBank/DDBJ whole genome shotgun (WGS) entry which is preliminary data.</text>
</comment>
<keyword evidence="1" id="KW-0472">Membrane</keyword>
<dbReference type="PANTHER" id="PTHR37299">
    <property type="entry name" value="TRANSCRIPTIONAL REGULATOR-RELATED"/>
    <property type="match status" value="1"/>
</dbReference>
<reference evidence="3" key="2">
    <citation type="submission" date="2023-01" db="EMBL/GenBank/DDBJ databases">
        <authorList>
            <person name="Sun Q."/>
            <person name="Evtushenko L."/>
        </authorList>
    </citation>
    <scope>NUCLEOTIDE SEQUENCE</scope>
    <source>
        <strain evidence="3">VKM B-1513</strain>
    </source>
</reference>
<proteinExistence type="predicted"/>
<feature type="transmembrane region" description="Helical" evidence="1">
    <location>
        <begin position="117"/>
        <end position="134"/>
    </location>
</feature>
<evidence type="ECO:0000313" key="3">
    <source>
        <dbReference type="EMBL" id="GLK53222.1"/>
    </source>
</evidence>
<dbReference type="Proteomes" id="UP001143486">
    <property type="component" value="Unassembled WGS sequence"/>
</dbReference>
<feature type="domain" description="HTH LytTR-type" evidence="2">
    <location>
        <begin position="156"/>
        <end position="261"/>
    </location>
</feature>
<keyword evidence="1" id="KW-1133">Transmembrane helix</keyword>
<protein>
    <recommendedName>
        <fullName evidence="2">HTH LytTR-type domain-containing protein</fullName>
    </recommendedName>
</protein>
<dbReference type="RefSeq" id="WP_271187577.1">
    <property type="nucleotide sequence ID" value="NZ_BSFE01000009.1"/>
</dbReference>
<keyword evidence="1" id="KW-0812">Transmembrane</keyword>
<keyword evidence="4" id="KW-1185">Reference proteome</keyword>
<dbReference type="EMBL" id="BSFE01000009">
    <property type="protein sequence ID" value="GLK53222.1"/>
    <property type="molecule type" value="Genomic_DNA"/>
</dbReference>
<dbReference type="Pfam" id="PF04397">
    <property type="entry name" value="LytTR"/>
    <property type="match status" value="1"/>
</dbReference>
<accession>A0A9W6IMU6</accession>
<dbReference type="InterPro" id="IPR046947">
    <property type="entry name" value="LytR-like"/>
</dbReference>
<dbReference type="GO" id="GO:0003677">
    <property type="term" value="F:DNA binding"/>
    <property type="evidence" value="ECO:0007669"/>
    <property type="project" value="InterPro"/>
</dbReference>
<evidence type="ECO:0000256" key="1">
    <source>
        <dbReference type="SAM" id="Phobius"/>
    </source>
</evidence>
<feature type="transmembrane region" description="Helical" evidence="1">
    <location>
        <begin position="81"/>
        <end position="105"/>
    </location>
</feature>
<feature type="transmembrane region" description="Helical" evidence="1">
    <location>
        <begin position="7"/>
        <end position="27"/>
    </location>
</feature>
<dbReference type="SMART" id="SM00850">
    <property type="entry name" value="LytTR"/>
    <property type="match status" value="1"/>
</dbReference>
<dbReference type="AlphaFoldDB" id="A0A9W6IMU6"/>
<evidence type="ECO:0000313" key="4">
    <source>
        <dbReference type="Proteomes" id="UP001143486"/>
    </source>
</evidence>
<organism evidence="3 4">
    <name type="scientific">Maricaulis virginensis</name>
    <dbReference type="NCBI Taxonomy" id="144022"/>
    <lineage>
        <taxon>Bacteria</taxon>
        <taxon>Pseudomonadati</taxon>
        <taxon>Pseudomonadota</taxon>
        <taxon>Alphaproteobacteria</taxon>
        <taxon>Maricaulales</taxon>
        <taxon>Maricaulaceae</taxon>
        <taxon>Maricaulis</taxon>
    </lineage>
</organism>
<evidence type="ECO:0000259" key="2">
    <source>
        <dbReference type="PROSITE" id="PS50930"/>
    </source>
</evidence>
<dbReference type="PROSITE" id="PS50930">
    <property type="entry name" value="HTH_LYTTR"/>
    <property type="match status" value="1"/>
</dbReference>
<dbReference type="PANTHER" id="PTHR37299:SF1">
    <property type="entry name" value="STAGE 0 SPORULATION PROTEIN A HOMOLOG"/>
    <property type="match status" value="1"/>
</dbReference>
<dbReference type="Gene3D" id="2.40.50.1020">
    <property type="entry name" value="LytTr DNA-binding domain"/>
    <property type="match status" value="1"/>
</dbReference>
<name>A0A9W6IMU6_9PROT</name>
<sequence>MRWTLRVVAGGCIVWAVLVLVFVAVQYQEAVSDGAPPSFALGVRHQSVFSAIALPAIIAGALVGLRHALAGSPAWRRCVEAAGVVAIFSMADYFWTVLALSAYTGVPAQTLVASTPSLFWLMLPTFTGMAYLAGAQLKGLVQRSGDTTRGGRTARLAVRSAGRTDYVALDDIVIVSAQGNYVALVDRSGREVLHRATMIEMAQMLDGQGFVQVHRSHFVRPSDVVSTEQRRERIASVRLRSGQVLPVSATGSAALMAALNSTAAASSA</sequence>
<gene>
    <name evidence="3" type="ORF">GCM10017621_27300</name>
</gene>
<dbReference type="InterPro" id="IPR007492">
    <property type="entry name" value="LytTR_DNA-bd_dom"/>
</dbReference>